<dbReference type="SUPFAM" id="SSF56672">
    <property type="entry name" value="DNA/RNA polymerases"/>
    <property type="match status" value="1"/>
</dbReference>
<accession>A0AAW2SRK9</accession>
<dbReference type="InterPro" id="IPR052343">
    <property type="entry name" value="Retrotransposon-Effector_Assoc"/>
</dbReference>
<reference evidence="2" key="2">
    <citation type="journal article" date="2024" name="Plant">
        <title>Genomic evolution and insights into agronomic trait innovations of Sesamum species.</title>
        <authorList>
            <person name="Miao H."/>
            <person name="Wang L."/>
            <person name="Qu L."/>
            <person name="Liu H."/>
            <person name="Sun Y."/>
            <person name="Le M."/>
            <person name="Wang Q."/>
            <person name="Wei S."/>
            <person name="Zheng Y."/>
            <person name="Lin W."/>
            <person name="Duan Y."/>
            <person name="Cao H."/>
            <person name="Xiong S."/>
            <person name="Wang X."/>
            <person name="Wei L."/>
            <person name="Li C."/>
            <person name="Ma Q."/>
            <person name="Ju M."/>
            <person name="Zhao R."/>
            <person name="Li G."/>
            <person name="Mu C."/>
            <person name="Tian Q."/>
            <person name="Mei H."/>
            <person name="Zhang T."/>
            <person name="Gao T."/>
            <person name="Zhang H."/>
        </authorList>
    </citation>
    <scope>NUCLEOTIDE SEQUENCE</scope>
    <source>
        <strain evidence="2">KEN1</strain>
    </source>
</reference>
<dbReference type="InterPro" id="IPR043502">
    <property type="entry name" value="DNA/RNA_pol_sf"/>
</dbReference>
<dbReference type="CDD" id="cd06222">
    <property type="entry name" value="RNase_H_like"/>
    <property type="match status" value="1"/>
</dbReference>
<sequence>MALEDDEGIRCCIETYFKGVFTSSRPQAADIARGTAHLKCIVDSSMADELTLQYTEVEVTKAVFQMASLKSPGPDGMPPIFFQSFWHIVKNDVIACVLNFLNSLNLPSGFNDTHITLIPKCKQPEFLHHFHPISLCNIMYKIASKAIANRLKLHLDKIISPAQSAFVPSWLITDNILLAFELNHFLNTKANGNQGYMALKLDISKAYDKVEWAFLEQVLSNLGFPSPFIRLVMFCVSSVSYTFLLGGKQFGSVIPERGLRQGDPLSPYLFLLCTESFSTLLQKAEVDGRIRGVSVCRGAPSVSHLLFADNTLIFSRASGECARSILVLDVYRRASGQEINFAKSSVAFIKNTQEDICQLIAGLLNIRRENKMELYLGLPSKVARSKRELFAVIRDKVWQRITGWNEKFLSQAGKEVLIKSVIQAIPTYAMGCFKLPITLLREIQGMIARFWWSNREQAVDGGSVQGIRFAFGKIRGSPVLSPLNRLLPPPTASTVHTVADLIDSGYGDWDGDKIGALFWPIDRDIILSISISRAGDEDIIIWHFSNNGIFSVRSAYHLACDLNDEASGSNLKAEQTWWKSIWQAKLPDQVACFATSYYEAFLIQNSEAAVSRVQGGPSRWIGPPSGFVKLNFDGAILDKGTAMGIGVVARDERGRCIGWLSRRIDVMVSGEMAEAWAAREATQLALRRGWPMVVIEGDCLVLISKIRNATQDFSPVGPVISDIHKSASALSSCNFNFVKRSYNSVAHCLAKSANVASLEGDDLPLATLNLVNNELLS</sequence>
<dbReference type="GO" id="GO:0004523">
    <property type="term" value="F:RNA-DNA hybrid ribonuclease activity"/>
    <property type="evidence" value="ECO:0007669"/>
    <property type="project" value="InterPro"/>
</dbReference>
<dbReference type="InterPro" id="IPR002156">
    <property type="entry name" value="RNaseH_domain"/>
</dbReference>
<evidence type="ECO:0000259" key="1">
    <source>
        <dbReference type="PROSITE" id="PS50878"/>
    </source>
</evidence>
<evidence type="ECO:0000313" key="2">
    <source>
        <dbReference type="EMBL" id="KAL0395125.1"/>
    </source>
</evidence>
<dbReference type="CDD" id="cd01650">
    <property type="entry name" value="RT_nLTR_like"/>
    <property type="match status" value="1"/>
</dbReference>
<dbReference type="EMBL" id="JACGWN010000016">
    <property type="protein sequence ID" value="KAL0395125.1"/>
    <property type="molecule type" value="Genomic_DNA"/>
</dbReference>
<dbReference type="InterPro" id="IPR044730">
    <property type="entry name" value="RNase_H-like_dom_plant"/>
</dbReference>
<comment type="caution">
    <text evidence="2">The sequence shown here is derived from an EMBL/GenBank/DDBJ whole genome shotgun (WGS) entry which is preliminary data.</text>
</comment>
<gene>
    <name evidence="2" type="ORF">Slati_4478700</name>
</gene>
<protein>
    <submittedName>
        <fullName evidence="2">Mitochondrial protein</fullName>
    </submittedName>
</protein>
<feature type="domain" description="Reverse transcriptase" evidence="1">
    <location>
        <begin position="99"/>
        <end position="380"/>
    </location>
</feature>
<dbReference type="PANTHER" id="PTHR46890:SF48">
    <property type="entry name" value="RNA-DIRECTED DNA POLYMERASE"/>
    <property type="match status" value="1"/>
</dbReference>
<organism evidence="2">
    <name type="scientific">Sesamum latifolium</name>
    <dbReference type="NCBI Taxonomy" id="2727402"/>
    <lineage>
        <taxon>Eukaryota</taxon>
        <taxon>Viridiplantae</taxon>
        <taxon>Streptophyta</taxon>
        <taxon>Embryophyta</taxon>
        <taxon>Tracheophyta</taxon>
        <taxon>Spermatophyta</taxon>
        <taxon>Magnoliopsida</taxon>
        <taxon>eudicotyledons</taxon>
        <taxon>Gunneridae</taxon>
        <taxon>Pentapetalae</taxon>
        <taxon>asterids</taxon>
        <taxon>lamiids</taxon>
        <taxon>Lamiales</taxon>
        <taxon>Pedaliaceae</taxon>
        <taxon>Sesamum</taxon>
    </lineage>
</organism>
<dbReference type="InterPro" id="IPR036397">
    <property type="entry name" value="RNaseH_sf"/>
</dbReference>
<dbReference type="Pfam" id="PF00078">
    <property type="entry name" value="RVT_1"/>
    <property type="match status" value="1"/>
</dbReference>
<dbReference type="PROSITE" id="PS50878">
    <property type="entry name" value="RT_POL"/>
    <property type="match status" value="1"/>
</dbReference>
<dbReference type="PANTHER" id="PTHR46890">
    <property type="entry name" value="NON-LTR RETROLELEMENT REVERSE TRANSCRIPTASE-LIKE PROTEIN-RELATED"/>
    <property type="match status" value="1"/>
</dbReference>
<dbReference type="InterPro" id="IPR000477">
    <property type="entry name" value="RT_dom"/>
</dbReference>
<proteinExistence type="predicted"/>
<dbReference type="GO" id="GO:0003676">
    <property type="term" value="F:nucleic acid binding"/>
    <property type="evidence" value="ECO:0007669"/>
    <property type="project" value="InterPro"/>
</dbReference>
<reference evidence="2" key="1">
    <citation type="submission" date="2020-06" db="EMBL/GenBank/DDBJ databases">
        <authorList>
            <person name="Li T."/>
            <person name="Hu X."/>
            <person name="Zhang T."/>
            <person name="Song X."/>
            <person name="Zhang H."/>
            <person name="Dai N."/>
            <person name="Sheng W."/>
            <person name="Hou X."/>
            <person name="Wei L."/>
        </authorList>
    </citation>
    <scope>NUCLEOTIDE SEQUENCE</scope>
    <source>
        <strain evidence="2">KEN1</strain>
        <tissue evidence="2">Leaf</tissue>
    </source>
</reference>
<dbReference type="AlphaFoldDB" id="A0AAW2SRK9"/>
<dbReference type="SUPFAM" id="SSF53098">
    <property type="entry name" value="Ribonuclease H-like"/>
    <property type="match status" value="1"/>
</dbReference>
<dbReference type="Pfam" id="PF13456">
    <property type="entry name" value="RVT_3"/>
    <property type="match status" value="1"/>
</dbReference>
<name>A0AAW2SRK9_9LAMI</name>
<dbReference type="Gene3D" id="3.30.420.10">
    <property type="entry name" value="Ribonuclease H-like superfamily/Ribonuclease H"/>
    <property type="match status" value="1"/>
</dbReference>
<dbReference type="InterPro" id="IPR012337">
    <property type="entry name" value="RNaseH-like_sf"/>
</dbReference>